<reference evidence="3" key="1">
    <citation type="submission" date="2016-10" db="EMBL/GenBank/DDBJ databases">
        <authorList>
            <person name="Varghese N."/>
            <person name="Submissions S."/>
        </authorList>
    </citation>
    <scope>NUCLEOTIDE SEQUENCE [LARGE SCALE GENOMIC DNA]</scope>
    <source>
        <strain evidence="3">DSM 15718</strain>
    </source>
</reference>
<keyword evidence="1" id="KW-0472">Membrane</keyword>
<dbReference type="RefSeq" id="WP_091432374.1">
    <property type="nucleotide sequence ID" value="NZ_FNMV01000008.1"/>
</dbReference>
<dbReference type="EMBL" id="FNMV01000008">
    <property type="protein sequence ID" value="SDX24772.1"/>
    <property type="molecule type" value="Genomic_DNA"/>
</dbReference>
<sequence>MKINWGGGIVIAIALFMGFILYFVIKVQVNPKYDNDLVVEEYYKHDAVFGEEMERVQNAKNLTKKPVIQQTAEGITIVFPEAYTSNKIKGKVSLYRPSNKKLDFEIPISLSNPSLLIPKSNLVGGRWDINMEWQYDGKQYLTKDTFYIN</sequence>
<keyword evidence="3" id="KW-1185">Reference proteome</keyword>
<dbReference type="OrthoDB" id="1493774at2"/>
<feature type="transmembrane region" description="Helical" evidence="1">
    <location>
        <begin position="6"/>
        <end position="25"/>
    </location>
</feature>
<dbReference type="Pfam" id="PF05751">
    <property type="entry name" value="FixH"/>
    <property type="match status" value="1"/>
</dbReference>
<dbReference type="AlphaFoldDB" id="A0A1H3A4S2"/>
<evidence type="ECO:0000313" key="2">
    <source>
        <dbReference type="EMBL" id="SDX24772.1"/>
    </source>
</evidence>
<name>A0A1H3A4S2_9FLAO</name>
<proteinExistence type="predicted"/>
<keyword evidence="1" id="KW-1133">Transmembrane helix</keyword>
<keyword evidence="1" id="KW-0812">Transmembrane</keyword>
<evidence type="ECO:0000313" key="3">
    <source>
        <dbReference type="Proteomes" id="UP000198569"/>
    </source>
</evidence>
<gene>
    <name evidence="2" type="ORF">SAMN05444338_108124</name>
</gene>
<dbReference type="STRING" id="229203.SAMN05444338_108124"/>
<organism evidence="2 3">
    <name type="scientific">Flavobacterium degerlachei</name>
    <dbReference type="NCBI Taxonomy" id="229203"/>
    <lineage>
        <taxon>Bacteria</taxon>
        <taxon>Pseudomonadati</taxon>
        <taxon>Bacteroidota</taxon>
        <taxon>Flavobacteriia</taxon>
        <taxon>Flavobacteriales</taxon>
        <taxon>Flavobacteriaceae</taxon>
        <taxon>Flavobacterium</taxon>
    </lineage>
</organism>
<evidence type="ECO:0000256" key="1">
    <source>
        <dbReference type="SAM" id="Phobius"/>
    </source>
</evidence>
<protein>
    <submittedName>
        <fullName evidence="2">FixH protein</fullName>
    </submittedName>
</protein>
<dbReference type="InterPro" id="IPR008620">
    <property type="entry name" value="FixH"/>
</dbReference>
<dbReference type="Proteomes" id="UP000198569">
    <property type="component" value="Unassembled WGS sequence"/>
</dbReference>
<accession>A0A1H3A4S2</accession>